<dbReference type="InterPro" id="IPR003838">
    <property type="entry name" value="ABC3_permease_C"/>
</dbReference>
<evidence type="ECO:0000256" key="7">
    <source>
        <dbReference type="SAM" id="Phobius"/>
    </source>
</evidence>
<evidence type="ECO:0000259" key="8">
    <source>
        <dbReference type="Pfam" id="PF02687"/>
    </source>
</evidence>
<dbReference type="GO" id="GO:0044874">
    <property type="term" value="P:lipoprotein localization to outer membrane"/>
    <property type="evidence" value="ECO:0007669"/>
    <property type="project" value="TreeGrafter"/>
</dbReference>
<comment type="subcellular location">
    <subcellularLocation>
        <location evidence="1">Cell membrane</location>
        <topology evidence="1">Multi-pass membrane protein</topology>
    </subcellularLocation>
</comment>
<dbReference type="EMBL" id="CP076448">
    <property type="protein sequence ID" value="QXM25168.1"/>
    <property type="molecule type" value="Genomic_DNA"/>
</dbReference>
<dbReference type="RefSeq" id="WP_218286224.1">
    <property type="nucleotide sequence ID" value="NZ_CP076448.1"/>
</dbReference>
<keyword evidence="6 7" id="KW-0472">Membrane</keyword>
<gene>
    <name evidence="10" type="ORF">KO353_02635</name>
</gene>
<evidence type="ECO:0000313" key="11">
    <source>
        <dbReference type="Proteomes" id="UP000694001"/>
    </source>
</evidence>
<feature type="transmembrane region" description="Helical" evidence="7">
    <location>
        <begin position="366"/>
        <end position="385"/>
    </location>
</feature>
<evidence type="ECO:0000256" key="2">
    <source>
        <dbReference type="ARBA" id="ARBA00005236"/>
    </source>
</evidence>
<dbReference type="InterPro" id="IPR025857">
    <property type="entry name" value="MacB_PCD"/>
</dbReference>
<keyword evidence="4 7" id="KW-0812">Transmembrane</keyword>
<keyword evidence="11" id="KW-1185">Reference proteome</keyword>
<organism evidence="10 11">
    <name type="scientific">Elioraea tepida</name>
    <dbReference type="NCBI Taxonomy" id="2843330"/>
    <lineage>
        <taxon>Bacteria</taxon>
        <taxon>Pseudomonadati</taxon>
        <taxon>Pseudomonadota</taxon>
        <taxon>Alphaproteobacteria</taxon>
        <taxon>Acetobacterales</taxon>
        <taxon>Elioraeaceae</taxon>
        <taxon>Elioraea</taxon>
    </lineage>
</organism>
<keyword evidence="5 7" id="KW-1133">Transmembrane helix</keyword>
<evidence type="ECO:0000256" key="5">
    <source>
        <dbReference type="ARBA" id="ARBA00022989"/>
    </source>
</evidence>
<comment type="similarity">
    <text evidence="2">Belongs to the ABC-4 integral membrane protein family. LolC/E subfamily.</text>
</comment>
<evidence type="ECO:0000256" key="1">
    <source>
        <dbReference type="ARBA" id="ARBA00004651"/>
    </source>
</evidence>
<feature type="transmembrane region" description="Helical" evidence="7">
    <location>
        <begin position="268"/>
        <end position="293"/>
    </location>
</feature>
<dbReference type="PANTHER" id="PTHR30489:SF0">
    <property type="entry name" value="LIPOPROTEIN-RELEASING SYSTEM TRANSMEMBRANE PROTEIN LOLE"/>
    <property type="match status" value="1"/>
</dbReference>
<dbReference type="GO" id="GO:0098797">
    <property type="term" value="C:plasma membrane protein complex"/>
    <property type="evidence" value="ECO:0007669"/>
    <property type="project" value="TreeGrafter"/>
</dbReference>
<accession>A0A975U3P2</accession>
<sequence>MAEARLAVALAVADARHEMRLSLATVIGIAAVLAPLIVLAGLKAGIVSAIREGLTASPRAREVVNIANRSFDQEFLAALRARPDVAFVIPRTRTLAAIGGLARLDAPDAPVRGELLATAPGDPLLAGLPTPSGRQAVLSRALADRLGVSAGETIRLRVDRIMGGARETLALSVTVAAVAPPASFGREAAFLPLPLLLLVEDFQDGLIGPEPPPAEAEPDPARLYAGFRLYARTLEDVVAIDRDLRRQGIDVATRAEDVAALLALDRNLAVLFAAIAALGGAGYLVGLGVGLYANVERKRRELALLRLMGLSARGLVAFPAAQAALFALAGSALAALVALGLEGFVNRLDLAVAEGRPVSVISARDLALAAAATLAGGLAAAGVAARRAARIAPGEGVRDA</sequence>
<dbReference type="KEGG" id="elio:KO353_02635"/>
<feature type="domain" description="MacB-like periplasmic core" evidence="9">
    <location>
        <begin position="23"/>
        <end position="196"/>
    </location>
</feature>
<evidence type="ECO:0000256" key="3">
    <source>
        <dbReference type="ARBA" id="ARBA00022475"/>
    </source>
</evidence>
<name>A0A975U3P2_9PROT</name>
<feature type="domain" description="ABC3 transporter permease C-terminal" evidence="8">
    <location>
        <begin position="286"/>
        <end position="392"/>
    </location>
</feature>
<dbReference type="PANTHER" id="PTHR30489">
    <property type="entry name" value="LIPOPROTEIN-RELEASING SYSTEM TRANSMEMBRANE PROTEIN LOLE"/>
    <property type="match status" value="1"/>
</dbReference>
<dbReference type="Proteomes" id="UP000694001">
    <property type="component" value="Chromosome"/>
</dbReference>
<protein>
    <submittedName>
        <fullName evidence="10">ABC transporter permease</fullName>
    </submittedName>
</protein>
<evidence type="ECO:0000313" key="10">
    <source>
        <dbReference type="EMBL" id="QXM25168.1"/>
    </source>
</evidence>
<dbReference type="Pfam" id="PF02687">
    <property type="entry name" value="FtsX"/>
    <property type="match status" value="1"/>
</dbReference>
<evidence type="ECO:0000259" key="9">
    <source>
        <dbReference type="Pfam" id="PF12704"/>
    </source>
</evidence>
<dbReference type="AlphaFoldDB" id="A0A975U3P2"/>
<dbReference type="InterPro" id="IPR051447">
    <property type="entry name" value="Lipoprotein-release_system"/>
</dbReference>
<proteinExistence type="inferred from homology"/>
<keyword evidence="3" id="KW-1003">Cell membrane</keyword>
<reference evidence="10" key="1">
    <citation type="submission" date="2021-06" db="EMBL/GenBank/DDBJ databases">
        <title>Elioraea tepida, sp. nov., a moderately thermophilic aerobic anoxygenic phototrophic bacterium isolated from an alkaline siliceous hot spring mat community in Yellowstone National Park, WY, USA.</title>
        <authorList>
            <person name="Saini M.K."/>
            <person name="Yoshida S."/>
            <person name="Sebastian A."/>
            <person name="Hirose S."/>
            <person name="Hara E."/>
            <person name="Tamaki H."/>
            <person name="Soulier N.T."/>
            <person name="Albert I."/>
            <person name="Hanada S."/>
            <person name="Bryant D.A."/>
            <person name="Tank M."/>
        </authorList>
    </citation>
    <scope>NUCLEOTIDE SEQUENCE</scope>
    <source>
        <strain evidence="10">MS-P2</strain>
    </source>
</reference>
<dbReference type="Pfam" id="PF12704">
    <property type="entry name" value="MacB_PCD"/>
    <property type="match status" value="1"/>
</dbReference>
<evidence type="ECO:0000256" key="6">
    <source>
        <dbReference type="ARBA" id="ARBA00023136"/>
    </source>
</evidence>
<evidence type="ECO:0000256" key="4">
    <source>
        <dbReference type="ARBA" id="ARBA00022692"/>
    </source>
</evidence>
<feature type="transmembrane region" description="Helical" evidence="7">
    <location>
        <begin position="21"/>
        <end position="42"/>
    </location>
</feature>
<feature type="transmembrane region" description="Helical" evidence="7">
    <location>
        <begin position="314"/>
        <end position="341"/>
    </location>
</feature>